<dbReference type="AlphaFoldDB" id="A0A482VG30"/>
<keyword evidence="4" id="KW-0788">Thiol protease</keyword>
<dbReference type="InterPro" id="IPR013128">
    <property type="entry name" value="Peptidase_C1A"/>
</dbReference>
<evidence type="ECO:0000256" key="4">
    <source>
        <dbReference type="ARBA" id="ARBA00022807"/>
    </source>
</evidence>
<evidence type="ECO:0000259" key="6">
    <source>
        <dbReference type="SMART" id="SM00848"/>
    </source>
</evidence>
<gene>
    <name evidence="7" type="ORF">BDFB_013356</name>
</gene>
<dbReference type="GO" id="GO:0008234">
    <property type="term" value="F:cysteine-type peptidase activity"/>
    <property type="evidence" value="ECO:0007669"/>
    <property type="project" value="UniProtKB-KW"/>
</dbReference>
<dbReference type="CDD" id="cd02248">
    <property type="entry name" value="Peptidase_C1A"/>
    <property type="match status" value="1"/>
</dbReference>
<comment type="caution">
    <text evidence="7">The sequence shown here is derived from an EMBL/GenBank/DDBJ whole genome shotgun (WGS) entry which is preliminary data.</text>
</comment>
<dbReference type="Pfam" id="PF08246">
    <property type="entry name" value="Inhibitor_I29"/>
    <property type="match status" value="1"/>
</dbReference>
<dbReference type="OrthoDB" id="10253408at2759"/>
<dbReference type="SMART" id="SM00848">
    <property type="entry name" value="Inhibitor_I29"/>
    <property type="match status" value="1"/>
</dbReference>
<reference evidence="7 8" key="1">
    <citation type="submission" date="2017-03" db="EMBL/GenBank/DDBJ databases">
        <title>Genome of the blue death feigning beetle - Asbolus verrucosus.</title>
        <authorList>
            <person name="Rider S.D."/>
        </authorList>
    </citation>
    <scope>NUCLEOTIDE SEQUENCE [LARGE SCALE GENOMIC DNA]</scope>
    <source>
        <strain evidence="7">Butters</strain>
        <tissue evidence="7">Head and leg muscle</tissue>
    </source>
</reference>
<evidence type="ECO:0000256" key="1">
    <source>
        <dbReference type="ARBA" id="ARBA00008455"/>
    </source>
</evidence>
<dbReference type="FunFam" id="3.90.70.10:FF:000006">
    <property type="entry name" value="Cathepsin S"/>
    <property type="match status" value="1"/>
</dbReference>
<protein>
    <submittedName>
        <fullName evidence="7">Peptidase C1 and/or Inhibitor I29 domain containing protein</fullName>
    </submittedName>
</protein>
<name>A0A482VG30_ASBVE</name>
<feature type="domain" description="Peptidase C1A papain C-terminal" evidence="5">
    <location>
        <begin position="116"/>
        <end position="336"/>
    </location>
</feature>
<dbReference type="Pfam" id="PF00112">
    <property type="entry name" value="Peptidase_C1"/>
    <property type="match status" value="1"/>
</dbReference>
<evidence type="ECO:0000256" key="2">
    <source>
        <dbReference type="ARBA" id="ARBA00022670"/>
    </source>
</evidence>
<dbReference type="GO" id="GO:0006508">
    <property type="term" value="P:proteolysis"/>
    <property type="evidence" value="ECO:0007669"/>
    <property type="project" value="UniProtKB-KW"/>
</dbReference>
<accession>A0A482VG30</accession>
<dbReference type="InterPro" id="IPR013201">
    <property type="entry name" value="Prot_inhib_I29"/>
</dbReference>
<evidence type="ECO:0000313" key="7">
    <source>
        <dbReference type="EMBL" id="RZC31801.1"/>
    </source>
</evidence>
<dbReference type="InterPro" id="IPR039417">
    <property type="entry name" value="Peptidase_C1A_papain-like"/>
</dbReference>
<dbReference type="InterPro" id="IPR000668">
    <property type="entry name" value="Peptidase_C1A_C"/>
</dbReference>
<feature type="domain" description="Cathepsin propeptide inhibitor" evidence="6">
    <location>
        <begin position="33"/>
        <end position="93"/>
    </location>
</feature>
<dbReference type="Proteomes" id="UP000292052">
    <property type="component" value="Unassembled WGS sequence"/>
</dbReference>
<evidence type="ECO:0000313" key="8">
    <source>
        <dbReference type="Proteomes" id="UP000292052"/>
    </source>
</evidence>
<dbReference type="STRING" id="1661398.A0A482VG30"/>
<organism evidence="7 8">
    <name type="scientific">Asbolus verrucosus</name>
    <name type="common">Desert ironclad beetle</name>
    <dbReference type="NCBI Taxonomy" id="1661398"/>
    <lineage>
        <taxon>Eukaryota</taxon>
        <taxon>Metazoa</taxon>
        <taxon>Ecdysozoa</taxon>
        <taxon>Arthropoda</taxon>
        <taxon>Hexapoda</taxon>
        <taxon>Insecta</taxon>
        <taxon>Pterygota</taxon>
        <taxon>Neoptera</taxon>
        <taxon>Endopterygota</taxon>
        <taxon>Coleoptera</taxon>
        <taxon>Polyphaga</taxon>
        <taxon>Cucujiformia</taxon>
        <taxon>Tenebrionidae</taxon>
        <taxon>Pimeliinae</taxon>
        <taxon>Asbolus</taxon>
    </lineage>
</organism>
<dbReference type="PRINTS" id="PR00705">
    <property type="entry name" value="PAPAIN"/>
</dbReference>
<dbReference type="EMBL" id="QDEB01102370">
    <property type="protein sequence ID" value="RZC31801.1"/>
    <property type="molecule type" value="Genomic_DNA"/>
</dbReference>
<evidence type="ECO:0000256" key="3">
    <source>
        <dbReference type="ARBA" id="ARBA00022801"/>
    </source>
</evidence>
<dbReference type="PANTHER" id="PTHR12411">
    <property type="entry name" value="CYSTEINE PROTEASE FAMILY C1-RELATED"/>
    <property type="match status" value="1"/>
</dbReference>
<dbReference type="SUPFAM" id="SSF54001">
    <property type="entry name" value="Cysteine proteinases"/>
    <property type="match status" value="1"/>
</dbReference>
<comment type="similarity">
    <text evidence="1">Belongs to the peptidase C1 family.</text>
</comment>
<sequence length="339" mass="38807">MILFSVKSHGHKNGKLLRYVHISSYSLSDKLAYKCLQKTYKKIYQNENEEKYRERIFLDNLQQIEEHNRKYDQGLVTYTVKVNHFADHTVEELYPSLKLNTKTRRKISKPLPRRDVPESIDWRDYGVITPIINQESCLSCWAFAVVAALEAHAGIYSATKNVSLSTQNLLDCVYPAFDCDEEMERDALEVCYQYILRNGGIDTADSYPYENMSGNGCRFDNDTIGARITDYGTVAEGDEDQLKTVVGTIGPASVIITVDFTFMVYQSGVYYKENCTNTKEPYNHAVTVIGYGNEDGQDYWLIKNEWGLFFGDNGYIKMARNRDNHCGIATYASYPVVEN</sequence>
<dbReference type="InterPro" id="IPR038765">
    <property type="entry name" value="Papain-like_cys_pep_sf"/>
</dbReference>
<proteinExistence type="inferred from homology"/>
<keyword evidence="2" id="KW-0645">Protease</keyword>
<keyword evidence="3" id="KW-0378">Hydrolase</keyword>
<evidence type="ECO:0000259" key="5">
    <source>
        <dbReference type="SMART" id="SM00645"/>
    </source>
</evidence>
<keyword evidence="8" id="KW-1185">Reference proteome</keyword>
<dbReference type="Gene3D" id="1.10.287.2250">
    <property type="match status" value="1"/>
</dbReference>
<dbReference type="Gene3D" id="3.90.70.10">
    <property type="entry name" value="Cysteine proteinases"/>
    <property type="match status" value="1"/>
</dbReference>
<dbReference type="SMART" id="SM00645">
    <property type="entry name" value="Pept_C1"/>
    <property type="match status" value="1"/>
</dbReference>